<organism evidence="4 5">
    <name type="scientific">Methyloradius palustris</name>
    <dbReference type="NCBI Taxonomy" id="2778876"/>
    <lineage>
        <taxon>Bacteria</taxon>
        <taxon>Pseudomonadati</taxon>
        <taxon>Pseudomonadota</taxon>
        <taxon>Betaproteobacteria</taxon>
        <taxon>Nitrosomonadales</taxon>
        <taxon>Methylophilaceae</taxon>
        <taxon>Methyloradius</taxon>
    </lineage>
</organism>
<dbReference type="PANTHER" id="PTHR44943">
    <property type="entry name" value="CELLULOSE SYNTHASE OPERON PROTEIN C"/>
    <property type="match status" value="1"/>
</dbReference>
<dbReference type="Gene3D" id="1.25.40.10">
    <property type="entry name" value="Tetratricopeptide repeat domain"/>
    <property type="match status" value="5"/>
</dbReference>
<dbReference type="PROSITE" id="PS50005">
    <property type="entry name" value="TPR"/>
    <property type="match status" value="6"/>
</dbReference>
<feature type="repeat" description="TPR" evidence="3">
    <location>
        <begin position="292"/>
        <end position="325"/>
    </location>
</feature>
<evidence type="ECO:0000256" key="3">
    <source>
        <dbReference type="PROSITE-ProRule" id="PRU00339"/>
    </source>
</evidence>
<dbReference type="Pfam" id="PF13414">
    <property type="entry name" value="TPR_11"/>
    <property type="match status" value="3"/>
</dbReference>
<reference evidence="4" key="1">
    <citation type="journal article" date="2021" name="Arch. Microbiol.">
        <title>Methyloradius palustris gen. nov., sp. nov., a methanol-oxidizing bacterium isolated from snow.</title>
        <authorList>
            <person name="Miyadera T."/>
            <person name="Kojima H."/>
            <person name="Fukui M."/>
        </authorList>
    </citation>
    <scope>NUCLEOTIDE SEQUENCE</scope>
    <source>
        <strain evidence="4">Zm11</strain>
    </source>
</reference>
<accession>A0A8D5GC75</accession>
<dbReference type="AlphaFoldDB" id="A0A8D5GC75"/>
<keyword evidence="2 3" id="KW-0802">TPR repeat</keyword>
<proteinExistence type="predicted"/>
<feature type="repeat" description="TPR" evidence="3">
    <location>
        <begin position="258"/>
        <end position="291"/>
    </location>
</feature>
<dbReference type="Gene3D" id="3.40.50.2000">
    <property type="entry name" value="Glycogen Phosphorylase B"/>
    <property type="match status" value="1"/>
</dbReference>
<dbReference type="Pfam" id="PF13432">
    <property type="entry name" value="TPR_16"/>
    <property type="match status" value="1"/>
</dbReference>
<dbReference type="Pfam" id="PF00515">
    <property type="entry name" value="TPR_1"/>
    <property type="match status" value="1"/>
</dbReference>
<dbReference type="InterPro" id="IPR019734">
    <property type="entry name" value="TPR_rpt"/>
</dbReference>
<evidence type="ECO:0000313" key="4">
    <source>
        <dbReference type="EMBL" id="BCM23859.1"/>
    </source>
</evidence>
<dbReference type="EMBL" id="AP024110">
    <property type="protein sequence ID" value="BCM23859.1"/>
    <property type="molecule type" value="Genomic_DNA"/>
</dbReference>
<dbReference type="SUPFAM" id="SSF53756">
    <property type="entry name" value="UDP-Glycosyltransferase/glycogen phosphorylase"/>
    <property type="match status" value="1"/>
</dbReference>
<protein>
    <submittedName>
        <fullName evidence="4">Uncharacterized protein</fullName>
    </submittedName>
</protein>
<dbReference type="InterPro" id="IPR011990">
    <property type="entry name" value="TPR-like_helical_dom_sf"/>
</dbReference>
<dbReference type="PANTHER" id="PTHR44943:SF8">
    <property type="entry name" value="TPR REPEAT-CONTAINING PROTEIN MJ0263"/>
    <property type="match status" value="1"/>
</dbReference>
<sequence length="645" mass="72107">MLGTQGLAASSQRQIDANTAAQLLQQAIDFQQANKFDQALAIYHELLAAHPNDYRVLTLVSTVHLHLKAFEQCLTYTTKSIAINPNQADAHDIAGDAYTYLNRFEESAASYEKSIALKPDNAEAHYNCANALKLAKLDDQALVHYQLVIALKPDYAEAHHNLGVILWQKKQLNEALLCFNKAIELMPKYANAYMNCGNVLADLNKHEFAVAHYNYAIELNPNHAITYNNRGAAHNKLKAYDFAMEDYARAIELDPNYGAAYINQGNTLLALGRRDDALASYNKAMQIDPNNSQSYTNRGNLYLDSQQFDLAIADYDHASELAPDNATCLWNKAIIKILLGEYEEGWHLYEYGWDAEGPPRGHRKPYSQPSLVGNDPKAAHIAKEALAGKRVMLHAEQGLGDAIQFARYAPMVEALGAKIILNVHKPLLGLMRTLSPDYQLIEKEQEYAEFDYHCALMSLPFYFKTTVDTVPAAVPYLAVDQSKKAGLKLAEKKGLRVGLVWSGSTTHTKDYKRSVPLAKLAPLMELPIEFHSMQKEIRPNDQATLDAGMPIQLHISELNDFTDTAALIDEMDVVISVDTSVAHLAGAIGKPVWILLPVVPDYRWLLDREDTPWYPTAKLFRQKTIGDWDSVIAELVDALKTFHVQ</sequence>
<feature type="repeat" description="TPR" evidence="3">
    <location>
        <begin position="156"/>
        <end position="189"/>
    </location>
</feature>
<gene>
    <name evidence="4" type="ORF">ZMTM_01180</name>
</gene>
<dbReference type="SUPFAM" id="SSF48452">
    <property type="entry name" value="TPR-like"/>
    <property type="match status" value="1"/>
</dbReference>
<name>A0A8D5GC75_9PROT</name>
<evidence type="ECO:0000256" key="2">
    <source>
        <dbReference type="ARBA" id="ARBA00022803"/>
    </source>
</evidence>
<feature type="repeat" description="TPR" evidence="3">
    <location>
        <begin position="190"/>
        <end position="223"/>
    </location>
</feature>
<evidence type="ECO:0000256" key="1">
    <source>
        <dbReference type="ARBA" id="ARBA00022737"/>
    </source>
</evidence>
<dbReference type="Proteomes" id="UP000826722">
    <property type="component" value="Chromosome"/>
</dbReference>
<keyword evidence="5" id="KW-1185">Reference proteome</keyword>
<keyword evidence="1" id="KW-0677">Repeat</keyword>
<evidence type="ECO:0000313" key="5">
    <source>
        <dbReference type="Proteomes" id="UP000826722"/>
    </source>
</evidence>
<dbReference type="KEGG" id="mpau:ZMTM_01180"/>
<feature type="repeat" description="TPR" evidence="3">
    <location>
        <begin position="224"/>
        <end position="257"/>
    </location>
</feature>
<dbReference type="SMART" id="SM00028">
    <property type="entry name" value="TPR"/>
    <property type="match status" value="9"/>
</dbReference>
<dbReference type="PROSITE" id="PS50293">
    <property type="entry name" value="TPR_REGION"/>
    <property type="match status" value="4"/>
</dbReference>
<dbReference type="InterPro" id="IPR051685">
    <property type="entry name" value="Ycf3/AcsC/BcsC/TPR_MFPF"/>
</dbReference>
<feature type="repeat" description="TPR" evidence="3">
    <location>
        <begin position="88"/>
        <end position="121"/>
    </location>
</feature>